<feature type="transmembrane region" description="Helical" evidence="1">
    <location>
        <begin position="12"/>
        <end position="30"/>
    </location>
</feature>
<gene>
    <name evidence="2" type="ORF">PLOB_00008996</name>
</gene>
<dbReference type="Proteomes" id="UP001159405">
    <property type="component" value="Unassembled WGS sequence"/>
</dbReference>
<dbReference type="EMBL" id="CALNXK010000143">
    <property type="protein sequence ID" value="CAH3168059.1"/>
    <property type="molecule type" value="Genomic_DNA"/>
</dbReference>
<proteinExistence type="predicted"/>
<keyword evidence="1" id="KW-1133">Transmembrane helix</keyword>
<keyword evidence="1" id="KW-0472">Membrane</keyword>
<reference evidence="2 3" key="1">
    <citation type="submission" date="2022-05" db="EMBL/GenBank/DDBJ databases">
        <authorList>
            <consortium name="Genoscope - CEA"/>
            <person name="William W."/>
        </authorList>
    </citation>
    <scope>NUCLEOTIDE SEQUENCE [LARGE SCALE GENOMIC DNA]</scope>
</reference>
<name>A0ABN8QSI4_9CNID</name>
<comment type="caution">
    <text evidence="2">The sequence shown here is derived from an EMBL/GenBank/DDBJ whole genome shotgun (WGS) entry which is preliminary data.</text>
</comment>
<evidence type="ECO:0000313" key="3">
    <source>
        <dbReference type="Proteomes" id="UP001159405"/>
    </source>
</evidence>
<sequence length="115" mass="13206">MLNRLDTRHCFVVLIVLTLFVILFFYTNVLPSTETLVSKNMIAEDVSSYTTLPQRRSLLIVGKGRSGTSFVWKMLAIGERVFEVYEPLRFHNLSDAQKMEVLQAFLTLKFTQSAL</sequence>
<evidence type="ECO:0008006" key="4">
    <source>
        <dbReference type="Google" id="ProtNLM"/>
    </source>
</evidence>
<organism evidence="2 3">
    <name type="scientific">Porites lobata</name>
    <dbReference type="NCBI Taxonomy" id="104759"/>
    <lineage>
        <taxon>Eukaryota</taxon>
        <taxon>Metazoa</taxon>
        <taxon>Cnidaria</taxon>
        <taxon>Anthozoa</taxon>
        <taxon>Hexacorallia</taxon>
        <taxon>Scleractinia</taxon>
        <taxon>Fungiina</taxon>
        <taxon>Poritidae</taxon>
        <taxon>Porites</taxon>
    </lineage>
</organism>
<protein>
    <recommendedName>
        <fullName evidence="4">Sulfotransferase</fullName>
    </recommendedName>
</protein>
<keyword evidence="1" id="KW-0812">Transmembrane</keyword>
<evidence type="ECO:0000313" key="2">
    <source>
        <dbReference type="EMBL" id="CAH3168059.1"/>
    </source>
</evidence>
<keyword evidence="3" id="KW-1185">Reference proteome</keyword>
<evidence type="ECO:0000256" key="1">
    <source>
        <dbReference type="SAM" id="Phobius"/>
    </source>
</evidence>
<accession>A0ABN8QSI4</accession>